<dbReference type="SUPFAM" id="SSF51905">
    <property type="entry name" value="FAD/NAD(P)-binding domain"/>
    <property type="match status" value="1"/>
</dbReference>
<evidence type="ECO:0000256" key="10">
    <source>
        <dbReference type="ARBA" id="ARBA00066548"/>
    </source>
</evidence>
<dbReference type="Gene3D" id="3.50.50.60">
    <property type="entry name" value="FAD/NAD(P)-binding domain"/>
    <property type="match status" value="1"/>
</dbReference>
<organism evidence="15 16">
    <name type="scientific">Pleurodeles waltl</name>
    <name type="common">Iberian ribbed newt</name>
    <dbReference type="NCBI Taxonomy" id="8319"/>
    <lineage>
        <taxon>Eukaryota</taxon>
        <taxon>Metazoa</taxon>
        <taxon>Chordata</taxon>
        <taxon>Craniata</taxon>
        <taxon>Vertebrata</taxon>
        <taxon>Euteleostomi</taxon>
        <taxon>Amphibia</taxon>
        <taxon>Batrachia</taxon>
        <taxon>Caudata</taxon>
        <taxon>Salamandroidea</taxon>
        <taxon>Salamandridae</taxon>
        <taxon>Pleurodelinae</taxon>
        <taxon>Pleurodeles</taxon>
    </lineage>
</organism>
<dbReference type="SUPFAM" id="SSF54373">
    <property type="entry name" value="FAD-linked reductases, C-terminal domain"/>
    <property type="match status" value="1"/>
</dbReference>
<evidence type="ECO:0000256" key="9">
    <source>
        <dbReference type="ARBA" id="ARBA00055924"/>
    </source>
</evidence>
<evidence type="ECO:0000256" key="5">
    <source>
        <dbReference type="ARBA" id="ARBA00022827"/>
    </source>
</evidence>
<dbReference type="PANTHER" id="PTHR10961:SF46">
    <property type="entry name" value="PEROXISOMAL SARCOSINE OXIDASE"/>
    <property type="match status" value="1"/>
</dbReference>
<evidence type="ECO:0000256" key="8">
    <source>
        <dbReference type="ARBA" id="ARBA00052742"/>
    </source>
</evidence>
<keyword evidence="6" id="KW-0560">Oxidoreductase</keyword>
<dbReference type="GO" id="GO:0050031">
    <property type="term" value="F:L-pipecolate oxidase activity"/>
    <property type="evidence" value="ECO:0007669"/>
    <property type="project" value="UniProtKB-EC"/>
</dbReference>
<evidence type="ECO:0000256" key="3">
    <source>
        <dbReference type="ARBA" id="ARBA00012769"/>
    </source>
</evidence>
<dbReference type="InterPro" id="IPR006076">
    <property type="entry name" value="FAD-dep_OxRdtase"/>
</dbReference>
<protein>
    <recommendedName>
        <fullName evidence="11">Peroxisomal sarcosine oxidase</fullName>
        <ecNumber evidence="3">1.5.3.1</ecNumber>
        <ecNumber evidence="10">1.5.3.7</ecNumber>
    </recommendedName>
    <alternativeName>
        <fullName evidence="12">L-pipecolate oxidase</fullName>
    </alternativeName>
    <alternativeName>
        <fullName evidence="13">L-pipecolic acid oxidase</fullName>
    </alternativeName>
</protein>
<dbReference type="Pfam" id="PF01266">
    <property type="entry name" value="DAO"/>
    <property type="match status" value="1"/>
</dbReference>
<dbReference type="GO" id="GO:0008115">
    <property type="term" value="F:sarcosine oxidase activity"/>
    <property type="evidence" value="ECO:0007669"/>
    <property type="project" value="UniProtKB-EC"/>
</dbReference>
<evidence type="ECO:0000313" key="16">
    <source>
        <dbReference type="Proteomes" id="UP001066276"/>
    </source>
</evidence>
<dbReference type="EMBL" id="JANPWB010000005">
    <property type="protein sequence ID" value="KAJ1186171.1"/>
    <property type="molecule type" value="Genomic_DNA"/>
</dbReference>
<dbReference type="InterPro" id="IPR036188">
    <property type="entry name" value="FAD/NAD-bd_sf"/>
</dbReference>
<evidence type="ECO:0000256" key="11">
    <source>
        <dbReference type="ARBA" id="ARBA00070200"/>
    </source>
</evidence>
<reference evidence="15" key="1">
    <citation type="journal article" date="2022" name="bioRxiv">
        <title>Sequencing and chromosome-scale assembly of the giantPleurodeles waltlgenome.</title>
        <authorList>
            <person name="Brown T."/>
            <person name="Elewa A."/>
            <person name="Iarovenko S."/>
            <person name="Subramanian E."/>
            <person name="Araus A.J."/>
            <person name="Petzold A."/>
            <person name="Susuki M."/>
            <person name="Suzuki K.-i.T."/>
            <person name="Hayashi T."/>
            <person name="Toyoda A."/>
            <person name="Oliveira C."/>
            <person name="Osipova E."/>
            <person name="Leigh N.D."/>
            <person name="Simon A."/>
            <person name="Yun M.H."/>
        </authorList>
    </citation>
    <scope>NUCLEOTIDE SEQUENCE</scope>
    <source>
        <strain evidence="15">20211129_DDA</strain>
        <tissue evidence="15">Liver</tissue>
    </source>
</reference>
<evidence type="ECO:0000256" key="13">
    <source>
        <dbReference type="ARBA" id="ARBA00082118"/>
    </source>
</evidence>
<comment type="caution">
    <text evidence="15">The sequence shown here is derived from an EMBL/GenBank/DDBJ whole genome shotgun (WGS) entry which is preliminary data.</text>
</comment>
<dbReference type="EC" id="1.5.3.1" evidence="3"/>
<dbReference type="AlphaFoldDB" id="A0AAV7UCE1"/>
<evidence type="ECO:0000313" key="15">
    <source>
        <dbReference type="EMBL" id="KAJ1186171.1"/>
    </source>
</evidence>
<proteinExistence type="inferred from homology"/>
<evidence type="ECO:0000256" key="7">
    <source>
        <dbReference type="ARBA" id="ARBA00051859"/>
    </source>
</evidence>
<comment type="function">
    <text evidence="9">Metabolizes sarcosine, L-pipecolic acid and L-proline.</text>
</comment>
<evidence type="ECO:0000259" key="14">
    <source>
        <dbReference type="Pfam" id="PF01266"/>
    </source>
</evidence>
<evidence type="ECO:0000256" key="2">
    <source>
        <dbReference type="ARBA" id="ARBA00010989"/>
    </source>
</evidence>
<evidence type="ECO:0000256" key="4">
    <source>
        <dbReference type="ARBA" id="ARBA00022630"/>
    </source>
</evidence>
<keyword evidence="4" id="KW-0285">Flavoprotein</keyword>
<comment type="catalytic activity">
    <reaction evidence="8">
        <text>sarcosine + O2 + H2O = formaldehyde + glycine + H2O2</text>
        <dbReference type="Rhea" id="RHEA:13313"/>
        <dbReference type="ChEBI" id="CHEBI:15377"/>
        <dbReference type="ChEBI" id="CHEBI:15379"/>
        <dbReference type="ChEBI" id="CHEBI:16240"/>
        <dbReference type="ChEBI" id="CHEBI:16842"/>
        <dbReference type="ChEBI" id="CHEBI:57305"/>
        <dbReference type="ChEBI" id="CHEBI:57433"/>
        <dbReference type="EC" id="1.5.3.1"/>
    </reaction>
</comment>
<keyword evidence="5" id="KW-0274">FAD</keyword>
<dbReference type="NCBIfam" id="TIGR01377">
    <property type="entry name" value="soxA_mon"/>
    <property type="match status" value="1"/>
</dbReference>
<evidence type="ECO:0000256" key="6">
    <source>
        <dbReference type="ARBA" id="ARBA00023002"/>
    </source>
</evidence>
<dbReference type="EC" id="1.5.3.7" evidence="10"/>
<comment type="similarity">
    <text evidence="2">Belongs to the MSOX/MTOX family.</text>
</comment>
<dbReference type="GO" id="GO:0050660">
    <property type="term" value="F:flavin adenine dinucleotide binding"/>
    <property type="evidence" value="ECO:0007669"/>
    <property type="project" value="InterPro"/>
</dbReference>
<sequence>MAGDTDRSTVYDCIVLGAGIQGSFTAYHLAKNGQKTLQLEQFPLPHSRGSSHGQTRLIRKAYPEDFYTKMMEESYQLWAQLERESNTVLCRQTGLLVIGDEQKSEFQTILKTLGRNQCPHQYHTTEQFQKRFPGVLLQPGEAAFSDVSAGILYADKALKAVQDRFRQLGGIICDGERVTNITPGTEVTVNTASEVYRAKSLVITAGPWASKVLSPLGLRLPLQPLGINVCYWKEKVPGAYGIPQKFPCFVALEPNGAPHEVYGLPSNEYPGLMKVCYHYGNKADPDMRDCSLEAPPLQDIEILRNFVRKYLPGLEPEPAIMERCMYTNTPDDNFILDRHPKFQNIIVGAGFSGHGFKFSPVVGKILCELSMGKEPSHNLEPFRLARFSTS</sequence>
<feature type="domain" description="FAD dependent oxidoreductase" evidence="14">
    <location>
        <begin position="12"/>
        <end position="369"/>
    </location>
</feature>
<dbReference type="InterPro" id="IPR045170">
    <property type="entry name" value="MTOX"/>
</dbReference>
<dbReference type="NCBIfam" id="NF008425">
    <property type="entry name" value="PRK11259.1"/>
    <property type="match status" value="1"/>
</dbReference>
<dbReference type="Gene3D" id="3.30.9.10">
    <property type="entry name" value="D-Amino Acid Oxidase, subunit A, domain 2"/>
    <property type="match status" value="1"/>
</dbReference>
<dbReference type="GO" id="GO:0005777">
    <property type="term" value="C:peroxisome"/>
    <property type="evidence" value="ECO:0007669"/>
    <property type="project" value="TreeGrafter"/>
</dbReference>
<evidence type="ECO:0000256" key="1">
    <source>
        <dbReference type="ARBA" id="ARBA00001974"/>
    </source>
</evidence>
<dbReference type="FunFam" id="3.50.50.60:FF:000189">
    <property type="entry name" value="Monomeric sarcosine oxidase"/>
    <property type="match status" value="1"/>
</dbReference>
<name>A0AAV7UCE1_PLEWA</name>
<gene>
    <name evidence="15" type="ORF">NDU88_002954</name>
</gene>
<dbReference type="Proteomes" id="UP001066276">
    <property type="component" value="Chromosome 3_1"/>
</dbReference>
<comment type="catalytic activity">
    <reaction evidence="7">
        <text>L-pipecolate + O2 = L-1-piperideine-6-carboxylate + H2O2 + H(+)</text>
        <dbReference type="Rhea" id="RHEA:11992"/>
        <dbReference type="ChEBI" id="CHEBI:15378"/>
        <dbReference type="ChEBI" id="CHEBI:15379"/>
        <dbReference type="ChEBI" id="CHEBI:16240"/>
        <dbReference type="ChEBI" id="CHEBI:58769"/>
        <dbReference type="ChEBI" id="CHEBI:61185"/>
        <dbReference type="EC" id="1.5.3.7"/>
    </reaction>
</comment>
<dbReference type="PANTHER" id="PTHR10961">
    <property type="entry name" value="PEROXISOMAL SARCOSINE OXIDASE"/>
    <property type="match status" value="1"/>
</dbReference>
<accession>A0AAV7UCE1</accession>
<evidence type="ECO:0000256" key="12">
    <source>
        <dbReference type="ARBA" id="ARBA00082030"/>
    </source>
</evidence>
<keyword evidence="16" id="KW-1185">Reference proteome</keyword>
<comment type="cofactor">
    <cofactor evidence="1">
        <name>FAD</name>
        <dbReference type="ChEBI" id="CHEBI:57692"/>
    </cofactor>
</comment>
<dbReference type="GO" id="GO:0033514">
    <property type="term" value="P:L-lysine catabolic process to acetyl-CoA via L-pipecolate"/>
    <property type="evidence" value="ECO:0007669"/>
    <property type="project" value="TreeGrafter"/>
</dbReference>